<dbReference type="Gene3D" id="2.60.120.590">
    <property type="entry name" value="Alpha-ketoglutarate-dependent dioxygenase AlkB-like"/>
    <property type="match status" value="1"/>
</dbReference>
<dbReference type="PROSITE" id="PS51471">
    <property type="entry name" value="FE2OG_OXY"/>
    <property type="match status" value="1"/>
</dbReference>
<dbReference type="EMBL" id="JAAHFQ010000995">
    <property type="protein sequence ID" value="NER31937.1"/>
    <property type="molecule type" value="Genomic_DNA"/>
</dbReference>
<dbReference type="InterPro" id="IPR005123">
    <property type="entry name" value="Oxoglu/Fe-dep_dioxygenase_dom"/>
</dbReference>
<dbReference type="InterPro" id="IPR037151">
    <property type="entry name" value="AlkB-like_sf"/>
</dbReference>
<evidence type="ECO:0000259" key="1">
    <source>
        <dbReference type="PROSITE" id="PS51471"/>
    </source>
</evidence>
<dbReference type="GO" id="GO:0006631">
    <property type="term" value="P:fatty acid metabolic process"/>
    <property type="evidence" value="ECO:0007669"/>
    <property type="project" value="TreeGrafter"/>
</dbReference>
<dbReference type="Pfam" id="PF13532">
    <property type="entry name" value="2OG-FeII_Oxy_2"/>
    <property type="match status" value="1"/>
</dbReference>
<dbReference type="AlphaFoldDB" id="A0A6B3NJY1"/>
<accession>A0A6B3NJY1</accession>
<sequence>MLNLNAEDLNLKNILEYEASKITGMTYIPDYINLEEQEKLLNIIDQQLWSIELQRRIQQYGYTYEHLDGIIVSSQYWGALPDWANSLAKRLSNEFSTTVVPDQLLINEYLPGQGCKNHIDCIPCFNSTIFILSFLSQCVMNFTQYQTKEKTQLLLLPGSLLVLQGAARYHWLHGIDATDKDRYNGKDIMRSRRISMTFRKVLFPHQ</sequence>
<dbReference type="PANTHER" id="PTHR21052">
    <property type="entry name" value="SPERMATOGENESIS ASSOCIATED 11-RELATED"/>
    <property type="match status" value="1"/>
</dbReference>
<dbReference type="SUPFAM" id="SSF51197">
    <property type="entry name" value="Clavaminate synthase-like"/>
    <property type="match status" value="1"/>
</dbReference>
<dbReference type="PANTHER" id="PTHR21052:SF0">
    <property type="entry name" value="ALPHA-KETOGLUTARATE-DEPENDENT DIOXYGENASE ALKB HOMOLOG 7, MITOCHONDRIAL"/>
    <property type="match status" value="1"/>
</dbReference>
<proteinExistence type="predicted"/>
<keyword evidence="2" id="KW-0560">Oxidoreductase</keyword>
<dbReference type="GO" id="GO:0051213">
    <property type="term" value="F:dioxygenase activity"/>
    <property type="evidence" value="ECO:0007669"/>
    <property type="project" value="UniProtKB-KW"/>
</dbReference>
<feature type="domain" description="Fe2OG dioxygenase" evidence="1">
    <location>
        <begin position="100"/>
        <end position="202"/>
    </location>
</feature>
<reference evidence="2" key="1">
    <citation type="submission" date="2019-11" db="EMBL/GenBank/DDBJ databases">
        <title>Genomic insights into an expanded diversity of filamentous marine cyanobacteria reveals the extraordinary biosynthetic potential of Moorea and Okeania.</title>
        <authorList>
            <person name="Ferreira Leao T."/>
            <person name="Wang M."/>
            <person name="Moss N."/>
            <person name="Da Silva R."/>
            <person name="Sanders J."/>
            <person name="Nurk S."/>
            <person name="Gurevich A."/>
            <person name="Humphrey G."/>
            <person name="Reher R."/>
            <person name="Zhu Q."/>
            <person name="Belda-Ferre P."/>
            <person name="Glukhov E."/>
            <person name="Rex R."/>
            <person name="Dorrestein P.C."/>
            <person name="Knight R."/>
            <person name="Pevzner P."/>
            <person name="Gerwick W.H."/>
            <person name="Gerwick L."/>
        </authorList>
    </citation>
    <scope>NUCLEOTIDE SEQUENCE</scope>
    <source>
        <strain evidence="2">SIO1C4</strain>
    </source>
</reference>
<evidence type="ECO:0000313" key="2">
    <source>
        <dbReference type="EMBL" id="NER31937.1"/>
    </source>
</evidence>
<dbReference type="InterPro" id="IPR027450">
    <property type="entry name" value="AlkB-like"/>
</dbReference>
<protein>
    <submittedName>
        <fullName evidence="2">Alpha-ketoglutarate-dependent dioxygenase AlkB</fullName>
    </submittedName>
</protein>
<dbReference type="InterPro" id="IPR032870">
    <property type="entry name" value="ALKBH7-like"/>
</dbReference>
<keyword evidence="2" id="KW-0223">Dioxygenase</keyword>
<dbReference type="GO" id="GO:0006974">
    <property type="term" value="P:DNA damage response"/>
    <property type="evidence" value="ECO:0007669"/>
    <property type="project" value="InterPro"/>
</dbReference>
<name>A0A6B3NJY1_9CYAN</name>
<gene>
    <name evidence="2" type="ORF">F6J89_31115</name>
</gene>
<organism evidence="2">
    <name type="scientific">Symploca sp. SIO1C4</name>
    <dbReference type="NCBI Taxonomy" id="2607765"/>
    <lineage>
        <taxon>Bacteria</taxon>
        <taxon>Bacillati</taxon>
        <taxon>Cyanobacteriota</taxon>
        <taxon>Cyanophyceae</taxon>
        <taxon>Coleofasciculales</taxon>
        <taxon>Coleofasciculaceae</taxon>
        <taxon>Symploca</taxon>
    </lineage>
</organism>
<comment type="caution">
    <text evidence="2">The sequence shown here is derived from an EMBL/GenBank/DDBJ whole genome shotgun (WGS) entry which is preliminary data.</text>
</comment>